<dbReference type="InterPro" id="IPR039968">
    <property type="entry name" value="BcerS-like"/>
</dbReference>
<dbReference type="PANTHER" id="PTHR41368:SF1">
    <property type="entry name" value="PROTEIN YGHO"/>
    <property type="match status" value="1"/>
</dbReference>
<dbReference type="Proteomes" id="UP000479132">
    <property type="component" value="Unassembled WGS sequence"/>
</dbReference>
<dbReference type="InterPro" id="IPR000182">
    <property type="entry name" value="GNAT_dom"/>
</dbReference>
<dbReference type="EMBL" id="JAALLS010000008">
    <property type="protein sequence ID" value="NGP88212.1"/>
    <property type="molecule type" value="Genomic_DNA"/>
</dbReference>
<evidence type="ECO:0000259" key="1">
    <source>
        <dbReference type="PROSITE" id="PS51186"/>
    </source>
</evidence>
<proteinExistence type="predicted"/>
<dbReference type="GO" id="GO:0016747">
    <property type="term" value="F:acyltransferase activity, transferring groups other than amino-acyl groups"/>
    <property type="evidence" value="ECO:0007669"/>
    <property type="project" value="InterPro"/>
</dbReference>
<comment type="caution">
    <text evidence="2">The sequence shown here is derived from an EMBL/GenBank/DDBJ whole genome shotgun (WGS) entry which is preliminary data.</text>
</comment>
<gene>
    <name evidence="2" type="ORF">G3569_07585</name>
</gene>
<organism evidence="2 3">
    <name type="scientific">Fodinibius halophilus</name>
    <dbReference type="NCBI Taxonomy" id="1736908"/>
    <lineage>
        <taxon>Bacteria</taxon>
        <taxon>Pseudomonadati</taxon>
        <taxon>Balneolota</taxon>
        <taxon>Balneolia</taxon>
        <taxon>Balneolales</taxon>
        <taxon>Balneolaceae</taxon>
        <taxon>Fodinibius</taxon>
    </lineage>
</organism>
<name>A0A6M1TDG8_9BACT</name>
<dbReference type="InterPro" id="IPR016181">
    <property type="entry name" value="Acyl_CoA_acyltransferase"/>
</dbReference>
<feature type="domain" description="N-acetyltransferase" evidence="1">
    <location>
        <begin position="199"/>
        <end position="380"/>
    </location>
</feature>
<reference evidence="2 3" key="1">
    <citation type="submission" date="2020-02" db="EMBL/GenBank/DDBJ databases">
        <title>Aliifodinibius halophilus 2W32, complete genome.</title>
        <authorList>
            <person name="Li Y."/>
            <person name="Wu S."/>
        </authorList>
    </citation>
    <scope>NUCLEOTIDE SEQUENCE [LARGE SCALE GENOMIC DNA]</scope>
    <source>
        <strain evidence="2 3">2W32</strain>
    </source>
</reference>
<dbReference type="PANTHER" id="PTHR41368">
    <property type="entry name" value="PROTEIN YGHO"/>
    <property type="match status" value="1"/>
</dbReference>
<keyword evidence="3" id="KW-1185">Reference proteome</keyword>
<dbReference type="AlphaFoldDB" id="A0A6M1TDG8"/>
<dbReference type="RefSeq" id="WP_165267712.1">
    <property type="nucleotide sequence ID" value="NZ_JAALLS010000008.1"/>
</dbReference>
<sequence length="380" mass="45404">MSFDFERVCSDKQVEAFHNLPFRIYEDYPQWGPPFRFEIENIFDRDTNAFFAKGECERFLVKNNGTVVGRFAVMNTPKRDEVLDPPMGGLGFIEMENDPDLAQAIIDFATEWHQKRGYNAMQGPINFGENDTYWGLLVENYDEPPIYGMYYHPPYYKELLEQTGAEKFDDHWSYKRNFDKPIPERMRRITDRIESRDDVELRPIDMKNIYRDAEYIREIYNDAWREQDIDEREEEFTELTQDTIEDMIDKLKPVLIPESVLIAFVDGDPASFIVCVPDLNEISRETGGRLRWWHYPKLFWFKRRAKHLRTLVYGTRPEYRKMGLEALTFTRGIQYTKEAAPSLEYLEGAWVSEKNWLMQRSLEALGCHHHKTHRTYKWEF</sequence>
<dbReference type="SUPFAM" id="SSF55729">
    <property type="entry name" value="Acyl-CoA N-acyltransferases (Nat)"/>
    <property type="match status" value="1"/>
</dbReference>
<protein>
    <recommendedName>
        <fullName evidence="1">N-acetyltransferase domain-containing protein</fullName>
    </recommendedName>
</protein>
<dbReference type="Gene3D" id="3.40.630.30">
    <property type="match status" value="1"/>
</dbReference>
<evidence type="ECO:0000313" key="3">
    <source>
        <dbReference type="Proteomes" id="UP000479132"/>
    </source>
</evidence>
<evidence type="ECO:0000313" key="2">
    <source>
        <dbReference type="EMBL" id="NGP88212.1"/>
    </source>
</evidence>
<accession>A0A6M1TDG8</accession>
<dbReference type="PROSITE" id="PS51186">
    <property type="entry name" value="GNAT"/>
    <property type="match status" value="1"/>
</dbReference>